<dbReference type="InParanoid" id="A0A061F3S5"/>
<gene>
    <name evidence="1" type="ORF">TCM_026557</name>
</gene>
<sequence length="66" mass="7182">MCRTIGPVLLSEIPLQPLKNGQEKDKGTLVKEIELLGTEAKQRQLKQLGAGADMNCSVNKEEGKTC</sequence>
<evidence type="ECO:0000313" key="1">
    <source>
        <dbReference type="EMBL" id="EOY11342.1"/>
    </source>
</evidence>
<accession>A0A061F3S5</accession>
<keyword evidence="2" id="KW-1185">Reference proteome</keyword>
<proteinExistence type="predicted"/>
<dbReference type="HOGENOM" id="CLU_2836405_0_0_1"/>
<evidence type="ECO:0000313" key="2">
    <source>
        <dbReference type="Proteomes" id="UP000026915"/>
    </source>
</evidence>
<dbReference type="EMBL" id="CM001883">
    <property type="protein sequence ID" value="EOY11342.1"/>
    <property type="molecule type" value="Genomic_DNA"/>
</dbReference>
<organism evidence="1 2">
    <name type="scientific">Theobroma cacao</name>
    <name type="common">Cacao</name>
    <name type="synonym">Cocoa</name>
    <dbReference type="NCBI Taxonomy" id="3641"/>
    <lineage>
        <taxon>Eukaryota</taxon>
        <taxon>Viridiplantae</taxon>
        <taxon>Streptophyta</taxon>
        <taxon>Embryophyta</taxon>
        <taxon>Tracheophyta</taxon>
        <taxon>Spermatophyta</taxon>
        <taxon>Magnoliopsida</taxon>
        <taxon>eudicotyledons</taxon>
        <taxon>Gunneridae</taxon>
        <taxon>Pentapetalae</taxon>
        <taxon>rosids</taxon>
        <taxon>malvids</taxon>
        <taxon>Malvales</taxon>
        <taxon>Malvaceae</taxon>
        <taxon>Byttnerioideae</taxon>
        <taxon>Theobroma</taxon>
    </lineage>
</organism>
<protein>
    <submittedName>
        <fullName evidence="1">Uncharacterized protein</fullName>
    </submittedName>
</protein>
<dbReference type="Gramene" id="EOY11342">
    <property type="protein sequence ID" value="EOY11342"/>
    <property type="gene ID" value="TCM_026557"/>
</dbReference>
<name>A0A061F3S5_THECC</name>
<dbReference type="Proteomes" id="UP000026915">
    <property type="component" value="Chromosome 5"/>
</dbReference>
<dbReference type="AlphaFoldDB" id="A0A061F3S5"/>
<reference evidence="1 2" key="1">
    <citation type="journal article" date="2013" name="Genome Biol.">
        <title>The genome sequence of the most widely cultivated cacao type and its use to identify candidate genes regulating pod color.</title>
        <authorList>
            <person name="Motamayor J.C."/>
            <person name="Mockaitis K."/>
            <person name="Schmutz J."/>
            <person name="Haiminen N."/>
            <person name="Iii D.L."/>
            <person name="Cornejo O."/>
            <person name="Findley S.D."/>
            <person name="Zheng P."/>
            <person name="Utro F."/>
            <person name="Royaert S."/>
            <person name="Saski C."/>
            <person name="Jenkins J."/>
            <person name="Podicheti R."/>
            <person name="Zhao M."/>
            <person name="Scheffler B.E."/>
            <person name="Stack J.C."/>
            <person name="Feltus F.A."/>
            <person name="Mustiga G.M."/>
            <person name="Amores F."/>
            <person name="Phillips W."/>
            <person name="Marelli J.P."/>
            <person name="May G.D."/>
            <person name="Shapiro H."/>
            <person name="Ma J."/>
            <person name="Bustamante C.D."/>
            <person name="Schnell R.J."/>
            <person name="Main D."/>
            <person name="Gilbert D."/>
            <person name="Parida L."/>
            <person name="Kuhn D.N."/>
        </authorList>
    </citation>
    <scope>NUCLEOTIDE SEQUENCE [LARGE SCALE GENOMIC DNA]</scope>
    <source>
        <strain evidence="2">cv. Matina 1-6</strain>
    </source>
</reference>